<name>A0A0N4X6M7_HAEPC</name>
<dbReference type="InterPro" id="IPR003677">
    <property type="entry name" value="ANIS5_cation-bd"/>
</dbReference>
<evidence type="ECO:0000313" key="2">
    <source>
        <dbReference type="EMBL" id="VDO80884.1"/>
    </source>
</evidence>
<reference evidence="2 3" key="2">
    <citation type="submission" date="2018-11" db="EMBL/GenBank/DDBJ databases">
        <authorList>
            <consortium name="Pathogen Informatics"/>
        </authorList>
    </citation>
    <scope>NUCLEOTIDE SEQUENCE [LARGE SCALE GENOMIC DNA]</scope>
    <source>
        <strain evidence="2 3">MHpl1</strain>
    </source>
</reference>
<dbReference type="EMBL" id="UZAF01021777">
    <property type="protein sequence ID" value="VDO80884.1"/>
    <property type="molecule type" value="Genomic_DNA"/>
</dbReference>
<dbReference type="OrthoDB" id="5867022at2759"/>
<sequence length="187" mass="21552">MTDSFKQLKQLAEDTAPQTSFYPAQPLPSRWGLHHPPFLDDVSRKAQKHYYRILFNETLSIAEQRNMIMVWAKKNNVTVGEMAMTGKVKSFYGKMGKRMEEMNHKVAKLIDALPVALKNLTAIMKNENQTILQFILELFQKFINEAARESTSSIVPLGRCSIEQCCLFVKIVQLQWNEKLMDVQSLL</sequence>
<dbReference type="Pfam" id="PF02520">
    <property type="entry name" value="ANIS5_cation-bd"/>
    <property type="match status" value="1"/>
</dbReference>
<keyword evidence="3" id="KW-1185">Reference proteome</keyword>
<dbReference type="WBParaSite" id="HPLM_0002001901-mRNA-1">
    <property type="protein sequence ID" value="HPLM_0002001901-mRNA-1"/>
    <property type="gene ID" value="HPLM_0002001901"/>
</dbReference>
<proteinExistence type="predicted"/>
<dbReference type="PANTHER" id="PTHR21593">
    <property type="entry name" value="PRION-LIKE- Q/N-RICH -DOMAIN-BEARING PROTEIN PROTEIN"/>
    <property type="match status" value="1"/>
</dbReference>
<evidence type="ECO:0000259" key="1">
    <source>
        <dbReference type="Pfam" id="PF02520"/>
    </source>
</evidence>
<feature type="domain" description="SXP/RAL-2 family protein Ani s 5-like cation-binding" evidence="1">
    <location>
        <begin position="46"/>
        <end position="133"/>
    </location>
</feature>
<protein>
    <submittedName>
        <fullName evidence="4">DUF148 domain-containing protein</fullName>
    </submittedName>
</protein>
<gene>
    <name evidence="2" type="ORF">HPLM_LOCUS20011</name>
</gene>
<evidence type="ECO:0000313" key="4">
    <source>
        <dbReference type="WBParaSite" id="HPLM_0002001901-mRNA-1"/>
    </source>
</evidence>
<accession>A0A0N4X6M7</accession>
<organism evidence="4">
    <name type="scientific">Haemonchus placei</name>
    <name type="common">Barber's pole worm</name>
    <dbReference type="NCBI Taxonomy" id="6290"/>
    <lineage>
        <taxon>Eukaryota</taxon>
        <taxon>Metazoa</taxon>
        <taxon>Ecdysozoa</taxon>
        <taxon>Nematoda</taxon>
        <taxon>Chromadorea</taxon>
        <taxon>Rhabditida</taxon>
        <taxon>Rhabditina</taxon>
        <taxon>Rhabditomorpha</taxon>
        <taxon>Strongyloidea</taxon>
        <taxon>Trichostrongylidae</taxon>
        <taxon>Haemonchus</taxon>
    </lineage>
</organism>
<dbReference type="AlphaFoldDB" id="A0A0N4X6M7"/>
<reference evidence="4" key="1">
    <citation type="submission" date="2017-02" db="UniProtKB">
        <authorList>
            <consortium name="WormBaseParasite"/>
        </authorList>
    </citation>
    <scope>IDENTIFICATION</scope>
</reference>
<evidence type="ECO:0000313" key="3">
    <source>
        <dbReference type="Proteomes" id="UP000268014"/>
    </source>
</evidence>
<dbReference type="Proteomes" id="UP000268014">
    <property type="component" value="Unassembled WGS sequence"/>
</dbReference>
<dbReference type="PANTHER" id="PTHR21593:SF36">
    <property type="entry name" value="DUF148 DOMAIN-CONTAINING PROTEIN-RELATED"/>
    <property type="match status" value="1"/>
</dbReference>
<dbReference type="InterPro" id="IPR052823">
    <property type="entry name" value="SXP/RAL-2_related"/>
</dbReference>